<evidence type="ECO:0000313" key="3">
    <source>
        <dbReference type="Proteomes" id="UP000288024"/>
    </source>
</evidence>
<feature type="transmembrane region" description="Helical" evidence="1">
    <location>
        <begin position="42"/>
        <end position="63"/>
    </location>
</feature>
<dbReference type="RefSeq" id="WP_127739487.1">
    <property type="nucleotide sequence ID" value="NZ_CAJCKN010000007.1"/>
</dbReference>
<evidence type="ECO:0000256" key="1">
    <source>
        <dbReference type="SAM" id="Phobius"/>
    </source>
</evidence>
<dbReference type="EMBL" id="RZTZ01000007">
    <property type="protein sequence ID" value="RVT60235.1"/>
    <property type="molecule type" value="Genomic_DNA"/>
</dbReference>
<protein>
    <submittedName>
        <fullName evidence="2">Uncharacterized protein</fullName>
    </submittedName>
</protein>
<feature type="transmembrane region" description="Helical" evidence="1">
    <location>
        <begin position="75"/>
        <end position="98"/>
    </location>
</feature>
<evidence type="ECO:0000313" key="2">
    <source>
        <dbReference type="EMBL" id="RVT60235.1"/>
    </source>
</evidence>
<comment type="caution">
    <text evidence="2">The sequence shown here is derived from an EMBL/GenBank/DDBJ whole genome shotgun (WGS) entry which is preliminary data.</text>
</comment>
<name>A0A3S2W2X0_9BACI</name>
<keyword evidence="1" id="KW-0472">Membrane</keyword>
<organism evidence="2 3">
    <name type="scientific">Niallia taxi</name>
    <dbReference type="NCBI Taxonomy" id="2499688"/>
    <lineage>
        <taxon>Bacteria</taxon>
        <taxon>Bacillati</taxon>
        <taxon>Bacillota</taxon>
        <taxon>Bacilli</taxon>
        <taxon>Bacillales</taxon>
        <taxon>Bacillaceae</taxon>
        <taxon>Niallia</taxon>
    </lineage>
</organism>
<reference evidence="2 3" key="1">
    <citation type="submission" date="2019-01" db="EMBL/GenBank/DDBJ databases">
        <title>Bacillus sp. M5HDSG1-1, whole genome shotgun sequence.</title>
        <authorList>
            <person name="Tuo L."/>
        </authorList>
    </citation>
    <scope>NUCLEOTIDE SEQUENCE [LARGE SCALE GENOMIC DNA]</scope>
    <source>
        <strain evidence="2 3">M5HDSG1-1</strain>
    </source>
</reference>
<dbReference type="Proteomes" id="UP000288024">
    <property type="component" value="Unassembled WGS sequence"/>
</dbReference>
<sequence length="100" mass="11277">MKNIYTSFSFYCFLGTIGWTLLAYMVGSLYSPTGNSYFTSEWLGYLFFAPMIITPILGVVFGFKGEKSVFKLISIFGNTILFFTVSLLSIGLIVYDFIPQ</sequence>
<proteinExistence type="predicted"/>
<keyword evidence="1" id="KW-0812">Transmembrane</keyword>
<keyword evidence="1" id="KW-1133">Transmembrane helix</keyword>
<dbReference type="AlphaFoldDB" id="A0A3S2W2X0"/>
<gene>
    <name evidence="2" type="ORF">EM808_17480</name>
</gene>
<keyword evidence="3" id="KW-1185">Reference proteome</keyword>
<accession>A0A3S2W2X0</accession>
<feature type="transmembrane region" description="Helical" evidence="1">
    <location>
        <begin position="7"/>
        <end position="30"/>
    </location>
</feature>